<feature type="transmembrane region" description="Helical" evidence="1">
    <location>
        <begin position="613"/>
        <end position="634"/>
    </location>
</feature>
<dbReference type="PANTHER" id="PTHR42736">
    <property type="entry name" value="PROTEIN-GLUTAMINE GAMMA-GLUTAMYLTRANSFERASE"/>
    <property type="match status" value="1"/>
</dbReference>
<dbReference type="Gene3D" id="3.10.620.30">
    <property type="match status" value="1"/>
</dbReference>
<dbReference type="InterPro" id="IPR038765">
    <property type="entry name" value="Papain-like_cys_pep_sf"/>
</dbReference>
<dbReference type="Proteomes" id="UP000187172">
    <property type="component" value="Unassembled WGS sequence"/>
</dbReference>
<dbReference type="InterPro" id="IPR052901">
    <property type="entry name" value="Bact_TGase-like"/>
</dbReference>
<feature type="transmembrane region" description="Helical" evidence="1">
    <location>
        <begin position="168"/>
        <end position="188"/>
    </location>
</feature>
<feature type="transmembrane region" description="Helical" evidence="1">
    <location>
        <begin position="142"/>
        <end position="162"/>
    </location>
</feature>
<dbReference type="Pfam" id="PF01841">
    <property type="entry name" value="Transglut_core"/>
    <property type="match status" value="1"/>
</dbReference>
<keyword evidence="1" id="KW-1133">Transmembrane helix</keyword>
<name>A0A1R1EAD1_9BACL</name>
<proteinExistence type="predicted"/>
<feature type="transmembrane region" description="Helical" evidence="1">
    <location>
        <begin position="39"/>
        <end position="58"/>
    </location>
</feature>
<dbReference type="AlphaFoldDB" id="A0A1R1EAD1"/>
<feature type="transmembrane region" description="Helical" evidence="1">
    <location>
        <begin position="119"/>
        <end position="137"/>
    </location>
</feature>
<feature type="transmembrane region" description="Helical" evidence="1">
    <location>
        <begin position="200"/>
        <end position="222"/>
    </location>
</feature>
<organism evidence="3 4">
    <name type="scientific">Paenibacillus rhizosphaerae</name>
    <dbReference type="NCBI Taxonomy" id="297318"/>
    <lineage>
        <taxon>Bacteria</taxon>
        <taxon>Bacillati</taxon>
        <taxon>Bacillota</taxon>
        <taxon>Bacilli</taxon>
        <taxon>Bacillales</taxon>
        <taxon>Paenibacillaceae</taxon>
        <taxon>Paenibacillus</taxon>
    </lineage>
</organism>
<dbReference type="EMBL" id="MRTP01000016">
    <property type="protein sequence ID" value="OMF48760.1"/>
    <property type="molecule type" value="Genomic_DNA"/>
</dbReference>
<feature type="domain" description="Transglutaminase-like" evidence="2">
    <location>
        <begin position="495"/>
        <end position="567"/>
    </location>
</feature>
<dbReference type="RefSeq" id="WP_076175746.1">
    <property type="nucleotide sequence ID" value="NZ_MRTP01000016.1"/>
</dbReference>
<dbReference type="SMART" id="SM00460">
    <property type="entry name" value="TGc"/>
    <property type="match status" value="1"/>
</dbReference>
<sequence length="738" mass="81558">MEERTDPLLYRLIISLPFMGLFAEWLIPLRPLTGSADDGFMTTLLWLTALLLLWGTLLARWTLTLPVYFLLVGAAWYSVSGEGQPFSWLISWISQCRDDILLLLSTGHFAETSSETRTLVLIVGWSILVYSVQSLALSRRSIFLFAAATLLYLICLETLLGIHIYADMIRTCGLLLLLQGMLHLSGLRESDTSGRFGGKVYGTWIVSLSLLSLLVLGGSWGLGYAAEAKPPGRLSLEQAAGRLESWIRDNYGDASATAVTGYNLSGDDQDMGMPLSQGGRLYFEAESPVPTYWRGETLSLYDGRKWAGQEADSRTLFIPGAVRPEGSDPEAEEPAAPMAEYRTVTQQIMFSRPMTESFPLFAGGPIAEVLDLESSRKSVSLTVIADEDAGTVKVPLISGVPEVNGYRIKADIPAVDPQVLREEKGADPARVKDEYLQLPDKLPERVKQLADRITSASLTRYDAVVAVEDYLKTYYAYTMDTRVPPQGEDFVDDFLFTTRKGYCNHFSTAMAVMLRSEGIPTRYVRGFAPGKEDSSHPGRYQISEGDAHAWVEVYFPGSGWIPFDPTPGFALPADSGTVQAQDVHSGGTWDWARAALQLKNITLGITSFIAKHAWIAVGAAATALLLAAAVRCAWMYRGLIWLWCLVYLSRRTFPGKEQLLRAALPAWKGITRRYGAAPPGATVREYVQSLQVDDEMMRKEMYDFAAEWEKIAYGQVPVSRSQGSAFLRRCLLIAGKLA</sequence>
<evidence type="ECO:0000256" key="1">
    <source>
        <dbReference type="SAM" id="Phobius"/>
    </source>
</evidence>
<reference evidence="3 4" key="1">
    <citation type="submission" date="2016-11" db="EMBL/GenBank/DDBJ databases">
        <title>Paenibacillus species isolates.</title>
        <authorList>
            <person name="Beno S.M."/>
        </authorList>
    </citation>
    <scope>NUCLEOTIDE SEQUENCE [LARGE SCALE GENOMIC DNA]</scope>
    <source>
        <strain evidence="3 4">FSL R5-0378</strain>
    </source>
</reference>
<feature type="transmembrane region" description="Helical" evidence="1">
    <location>
        <begin position="63"/>
        <end position="79"/>
    </location>
</feature>
<dbReference type="PANTHER" id="PTHR42736:SF1">
    <property type="entry name" value="PROTEIN-GLUTAMINE GAMMA-GLUTAMYLTRANSFERASE"/>
    <property type="match status" value="1"/>
</dbReference>
<protein>
    <recommendedName>
        <fullName evidence="2">Transglutaminase-like domain-containing protein</fullName>
    </recommendedName>
</protein>
<dbReference type="SUPFAM" id="SSF54001">
    <property type="entry name" value="Cysteine proteinases"/>
    <property type="match status" value="1"/>
</dbReference>
<accession>A0A1R1EAD1</accession>
<comment type="caution">
    <text evidence="3">The sequence shown here is derived from an EMBL/GenBank/DDBJ whole genome shotgun (WGS) entry which is preliminary data.</text>
</comment>
<dbReference type="STRING" id="297318.BK138_30845"/>
<evidence type="ECO:0000313" key="3">
    <source>
        <dbReference type="EMBL" id="OMF48760.1"/>
    </source>
</evidence>
<keyword evidence="1" id="KW-0812">Transmembrane</keyword>
<keyword evidence="4" id="KW-1185">Reference proteome</keyword>
<feature type="transmembrane region" description="Helical" evidence="1">
    <location>
        <begin position="9"/>
        <end position="27"/>
    </location>
</feature>
<keyword evidence="1" id="KW-0472">Membrane</keyword>
<evidence type="ECO:0000259" key="2">
    <source>
        <dbReference type="SMART" id="SM00460"/>
    </source>
</evidence>
<gene>
    <name evidence="3" type="ORF">BK138_30845</name>
</gene>
<dbReference type="InterPro" id="IPR002931">
    <property type="entry name" value="Transglutaminase-like"/>
</dbReference>
<evidence type="ECO:0000313" key="4">
    <source>
        <dbReference type="Proteomes" id="UP000187172"/>
    </source>
</evidence>